<gene>
    <name evidence="5" type="primary">SPA2</name>
    <name evidence="5" type="ORF">LTR05_000382</name>
</gene>
<evidence type="ECO:0000313" key="6">
    <source>
        <dbReference type="Proteomes" id="UP001309876"/>
    </source>
</evidence>
<evidence type="ECO:0000259" key="4">
    <source>
        <dbReference type="SMART" id="SM00555"/>
    </source>
</evidence>
<feature type="compositionally biased region" description="Low complexity" evidence="3">
    <location>
        <begin position="92"/>
        <end position="106"/>
    </location>
</feature>
<feature type="region of interest" description="Disordered" evidence="3">
    <location>
        <begin position="725"/>
        <end position="750"/>
    </location>
</feature>
<evidence type="ECO:0000313" key="5">
    <source>
        <dbReference type="EMBL" id="KAK5090212.1"/>
    </source>
</evidence>
<name>A0AAN7YDT3_9EURO</name>
<feature type="compositionally biased region" description="Polar residues" evidence="3">
    <location>
        <begin position="16"/>
        <end position="36"/>
    </location>
</feature>
<dbReference type="Pfam" id="PF23742">
    <property type="entry name" value="VBS_C3G9"/>
    <property type="match status" value="1"/>
</dbReference>
<dbReference type="InterPro" id="IPR056439">
    <property type="entry name" value="VBS_C3G9"/>
</dbReference>
<feature type="compositionally biased region" description="Basic and acidic residues" evidence="3">
    <location>
        <begin position="109"/>
        <end position="122"/>
    </location>
</feature>
<dbReference type="EMBL" id="JAVRRJ010000001">
    <property type="protein sequence ID" value="KAK5090212.1"/>
    <property type="molecule type" value="Genomic_DNA"/>
</dbReference>
<protein>
    <submittedName>
        <fullName evidence="5">Component of the polarisome</fullName>
    </submittedName>
</protein>
<accession>A0AAN7YDT3</accession>
<feature type="compositionally biased region" description="Polar residues" evidence="3">
    <location>
        <begin position="313"/>
        <end position="325"/>
    </location>
</feature>
<feature type="region of interest" description="Disordered" evidence="3">
    <location>
        <begin position="1"/>
        <end position="122"/>
    </location>
</feature>
<feature type="compositionally biased region" description="Polar residues" evidence="3">
    <location>
        <begin position="336"/>
        <end position="345"/>
    </location>
</feature>
<feature type="coiled-coil region" evidence="2">
    <location>
        <begin position="509"/>
        <end position="536"/>
    </location>
</feature>
<dbReference type="InterPro" id="IPR039892">
    <property type="entry name" value="Spa2/Sph1"/>
</dbReference>
<dbReference type="PANTHER" id="PTHR21601">
    <property type="entry name" value="SPA2 PROTEIN"/>
    <property type="match status" value="1"/>
</dbReference>
<dbReference type="Gene3D" id="1.20.120.330">
    <property type="entry name" value="Nucleotidyltransferases domain 2"/>
    <property type="match status" value="1"/>
</dbReference>
<dbReference type="InterPro" id="IPR013724">
    <property type="entry name" value="GIT_SHD"/>
</dbReference>
<dbReference type="Pfam" id="PF12205">
    <property type="entry name" value="GIT1_C"/>
    <property type="match status" value="1"/>
</dbReference>
<feature type="region of interest" description="Disordered" evidence="3">
    <location>
        <begin position="239"/>
        <end position="381"/>
    </location>
</feature>
<dbReference type="SMART" id="SM00555">
    <property type="entry name" value="GIT"/>
    <property type="match status" value="2"/>
</dbReference>
<dbReference type="AlphaFoldDB" id="A0AAN7YDT3"/>
<feature type="compositionally biased region" description="Polar residues" evidence="3">
    <location>
        <begin position="276"/>
        <end position="286"/>
    </location>
</feature>
<dbReference type="GO" id="GO:0005078">
    <property type="term" value="F:MAP-kinase scaffold activity"/>
    <property type="evidence" value="ECO:0007669"/>
    <property type="project" value="TreeGrafter"/>
</dbReference>
<organism evidence="5 6">
    <name type="scientific">Lithohypha guttulata</name>
    <dbReference type="NCBI Taxonomy" id="1690604"/>
    <lineage>
        <taxon>Eukaryota</taxon>
        <taxon>Fungi</taxon>
        <taxon>Dikarya</taxon>
        <taxon>Ascomycota</taxon>
        <taxon>Pezizomycotina</taxon>
        <taxon>Eurotiomycetes</taxon>
        <taxon>Chaetothyriomycetidae</taxon>
        <taxon>Chaetothyriales</taxon>
        <taxon>Trichomeriaceae</taxon>
        <taxon>Lithohypha</taxon>
    </lineage>
</organism>
<dbReference type="PANTHER" id="PTHR21601:SF0">
    <property type="entry name" value="PROTEIN SPA2-RELATED"/>
    <property type="match status" value="1"/>
</dbReference>
<dbReference type="Proteomes" id="UP001309876">
    <property type="component" value="Unassembled WGS sequence"/>
</dbReference>
<feature type="domain" description="GIT Spa2 homology (SHD)" evidence="4">
    <location>
        <begin position="208"/>
        <end position="238"/>
    </location>
</feature>
<sequence>MEAAPHFLPHPLNRAETYSPSNSTVGSDWSGMNTYNGGLRPDAYPPPPQRGDSISPPDIHGNSFEARPPNRAQTFAAVSPVEQYDRRGPSENGSRASSRAGSSRNSDMSLRDPRSQRYQRAESELRQHYAVLRAYLKGSAAQPPRANKARDKLLRLSPVQFHELSTDVFDELQRRQAAQPLPGRPPRMDKVPPFLQPRPDFHEKRNQARQKLSSLQIARFRDLATDVFCELERRFPHFNPENKRESTRSLSRGPAPRVPNGMPPALNGFGPPPRSHTANTSISSNAGLRPRNGSIPQLDINASNEFGRPMPKQFQSNTITPNKSTMIEDEDDDNSRGTGSYSRSSDAFALESSLKSSTSNRDTSATSMTGASRDTKSVPQLTDDLQNRVADLESKLEAKDVEINELSSAAMLKDKLQQQVDQVESLNSSLREEIEKLRIEHASLASQVAASDDNGWENKYDELEEQHQRLQSKYDQQMKMTDEVSKQFRAHMAEMRAMADEGSDSMQREEQLHGEVQRLKEEVAEWKARYTKVRSQKKDARLSTVGLNNDDVEKSKVLRDQSFYSSDGLVSDVHLTRFQLSINELLNSGHGPDPAAVLNHVKDLVYAVRSITGDVEKAMDGEKDDELARKRRKMKAKVSATANNVITASKNYAAAHGISPVSLLDAAASHLTAAVVDLLRNVRIRPTPTGEEGELTEHDDQHLTPVNKNGYFKVNGHVRKSSEADSVYSALSDPLEPDPRTPIGPVQDESRVDGNNYGLGIDATHLQQDDIELEELKVYLGNQTDVLVQNVQTLVRAVRDDGRTSVVRDHANGILDVVDIILAAAEGGMEQPTSFQALFVHKVSGAYEKLSQGKIQLENEVQSSTQHDGQPAATGVAQSFPPLAFQVAKAAKDLTADVEKVVTGEQADADDFS</sequence>
<proteinExistence type="predicted"/>
<evidence type="ECO:0000256" key="2">
    <source>
        <dbReference type="SAM" id="Coils"/>
    </source>
</evidence>
<feature type="coiled-coil region" evidence="2">
    <location>
        <begin position="382"/>
        <end position="480"/>
    </location>
</feature>
<evidence type="ECO:0000256" key="3">
    <source>
        <dbReference type="SAM" id="MobiDB-lite"/>
    </source>
</evidence>
<dbReference type="Pfam" id="PF08518">
    <property type="entry name" value="GIT_SHD"/>
    <property type="match status" value="2"/>
</dbReference>
<dbReference type="InterPro" id="IPR022018">
    <property type="entry name" value="GIT1_C"/>
</dbReference>
<evidence type="ECO:0000256" key="1">
    <source>
        <dbReference type="ARBA" id="ARBA00022737"/>
    </source>
</evidence>
<feature type="compositionally biased region" description="Polar residues" evidence="3">
    <location>
        <begin position="353"/>
        <end position="381"/>
    </location>
</feature>
<keyword evidence="6" id="KW-1185">Reference proteome</keyword>
<keyword evidence="2" id="KW-0175">Coiled coil</keyword>
<reference evidence="5 6" key="1">
    <citation type="submission" date="2023-08" db="EMBL/GenBank/DDBJ databases">
        <title>Black Yeasts Isolated from many extreme environments.</title>
        <authorList>
            <person name="Coleine C."/>
            <person name="Stajich J.E."/>
            <person name="Selbmann L."/>
        </authorList>
    </citation>
    <scope>NUCLEOTIDE SEQUENCE [LARGE SCALE GENOMIC DNA]</scope>
    <source>
        <strain evidence="5 6">CCFEE 5910</strain>
    </source>
</reference>
<comment type="caution">
    <text evidence="5">The sequence shown here is derived from an EMBL/GenBank/DDBJ whole genome shotgun (WGS) entry which is preliminary data.</text>
</comment>
<keyword evidence="1" id="KW-0677">Repeat</keyword>
<feature type="domain" description="GIT Spa2 homology (SHD)" evidence="4">
    <location>
        <begin position="149"/>
        <end position="179"/>
    </location>
</feature>